<dbReference type="EMBL" id="CP023173">
    <property type="protein sequence ID" value="ASZ09014.1"/>
    <property type="molecule type" value="Genomic_DNA"/>
</dbReference>
<evidence type="ECO:0000256" key="1">
    <source>
        <dbReference type="ARBA" id="ARBA00007228"/>
    </source>
</evidence>
<gene>
    <name evidence="5" type="ORF">CK556_01415</name>
</gene>
<dbReference type="InterPro" id="IPR051259">
    <property type="entry name" value="rRNA_Methyltransferase"/>
</dbReference>
<reference evidence="5 6" key="1">
    <citation type="submission" date="2017-08" db="EMBL/GenBank/DDBJ databases">
        <title>Complete Genome Sequence of Mesoplasma chauliocola.</title>
        <authorList>
            <person name="Knight T.F.Jr."/>
            <person name="Citino T."/>
        </authorList>
    </citation>
    <scope>NUCLEOTIDE SEQUENCE [LARGE SCALE GENOMIC DNA]</scope>
    <source>
        <strain evidence="5 6">CHPA-2</strain>
    </source>
</reference>
<dbReference type="GO" id="GO:0008173">
    <property type="term" value="F:RNA methyltransferase activity"/>
    <property type="evidence" value="ECO:0007669"/>
    <property type="project" value="InterPro"/>
</dbReference>
<dbReference type="Gene3D" id="3.30.1330.30">
    <property type="match status" value="1"/>
</dbReference>
<dbReference type="SUPFAM" id="SSF75217">
    <property type="entry name" value="alpha/beta knot"/>
    <property type="match status" value="1"/>
</dbReference>
<keyword evidence="3 5" id="KW-0808">Transferase</keyword>
<evidence type="ECO:0000313" key="6">
    <source>
        <dbReference type="Proteomes" id="UP000232229"/>
    </source>
</evidence>
<dbReference type="RefSeq" id="WP_027875298.1">
    <property type="nucleotide sequence ID" value="NZ_CP023173.1"/>
</dbReference>
<dbReference type="GO" id="GO:0032259">
    <property type="term" value="P:methylation"/>
    <property type="evidence" value="ECO:0007669"/>
    <property type="project" value="UniProtKB-KW"/>
</dbReference>
<keyword evidence="2 5" id="KW-0489">Methyltransferase</keyword>
<dbReference type="SUPFAM" id="SSF55315">
    <property type="entry name" value="L30e-like"/>
    <property type="match status" value="1"/>
</dbReference>
<organism evidence="5 6">
    <name type="scientific">Mesoplasma chauliocola</name>
    <dbReference type="NCBI Taxonomy" id="216427"/>
    <lineage>
        <taxon>Bacteria</taxon>
        <taxon>Bacillati</taxon>
        <taxon>Mycoplasmatota</taxon>
        <taxon>Mollicutes</taxon>
        <taxon>Entomoplasmatales</taxon>
        <taxon>Entomoplasmataceae</taxon>
        <taxon>Mesoplasma</taxon>
    </lineage>
</organism>
<dbReference type="InterPro" id="IPR029028">
    <property type="entry name" value="Alpha/beta_knot_MTases"/>
</dbReference>
<sequence length="251" mass="28468">MEKITSTSNNKIKEIVKIRDDKKFQSEKKAFFIEGLHMVEEAIKRNIVFEIFTKENMLERIENVNEIRTTLISDSVAEKISSTKTNQGIFAICELIENEIDYSENILLLDQIQDPGNMGTLIRSAACFNFQTVIASSNSVSFYNPKVLRSTQGNLFSVNLVNDDLIKTINNLKQKNFLIIGTVLNNDSKPFKKTEFNQNQKYALIIGNEAKGINHDLYSLIDININIEMSNEVESLNAAIAGSIIMYNIKK</sequence>
<comment type="similarity">
    <text evidence="1">Belongs to the class IV-like SAM-binding methyltransferase superfamily. RNA methyltransferase TrmH family.</text>
</comment>
<evidence type="ECO:0000256" key="3">
    <source>
        <dbReference type="ARBA" id="ARBA00022679"/>
    </source>
</evidence>
<proteinExistence type="inferred from homology"/>
<accession>A0A249SMV1</accession>
<dbReference type="Gene3D" id="3.40.1280.10">
    <property type="match status" value="1"/>
</dbReference>
<keyword evidence="6" id="KW-1185">Reference proteome</keyword>
<name>A0A249SMV1_9MOLU</name>
<dbReference type="KEGG" id="mchc:CK556_01415"/>
<feature type="domain" description="RNA 2-O ribose methyltransferase substrate binding" evidence="4">
    <location>
        <begin position="32"/>
        <end position="99"/>
    </location>
</feature>
<dbReference type="STRING" id="1336232.GCA_000518825_00164"/>
<evidence type="ECO:0000313" key="5">
    <source>
        <dbReference type="EMBL" id="ASZ09014.1"/>
    </source>
</evidence>
<evidence type="ECO:0000259" key="4">
    <source>
        <dbReference type="SMART" id="SM00967"/>
    </source>
</evidence>
<dbReference type="InterPro" id="IPR029026">
    <property type="entry name" value="tRNA_m1G_MTases_N"/>
</dbReference>
<dbReference type="InterPro" id="IPR013123">
    <property type="entry name" value="SpoU_subst-bd"/>
</dbReference>
<dbReference type="InterPro" id="IPR029064">
    <property type="entry name" value="Ribosomal_eL30-like_sf"/>
</dbReference>
<dbReference type="AlphaFoldDB" id="A0A249SMV1"/>
<dbReference type="Pfam" id="PF22435">
    <property type="entry name" value="MRM3-like_sub_bind"/>
    <property type="match status" value="1"/>
</dbReference>
<dbReference type="GO" id="GO:0003723">
    <property type="term" value="F:RNA binding"/>
    <property type="evidence" value="ECO:0007669"/>
    <property type="project" value="InterPro"/>
</dbReference>
<dbReference type="Pfam" id="PF00588">
    <property type="entry name" value="SpoU_methylase"/>
    <property type="match status" value="1"/>
</dbReference>
<dbReference type="Proteomes" id="UP000232229">
    <property type="component" value="Chromosome"/>
</dbReference>
<dbReference type="InterPro" id="IPR053888">
    <property type="entry name" value="MRM3-like_sub_bind"/>
</dbReference>
<protein>
    <submittedName>
        <fullName evidence="5">RNA methyltransferase</fullName>
    </submittedName>
</protein>
<dbReference type="GO" id="GO:0005737">
    <property type="term" value="C:cytoplasm"/>
    <property type="evidence" value="ECO:0007669"/>
    <property type="project" value="UniProtKB-ARBA"/>
</dbReference>
<dbReference type="CDD" id="cd18095">
    <property type="entry name" value="SpoU-like_rRNA-MTase"/>
    <property type="match status" value="1"/>
</dbReference>
<dbReference type="PANTHER" id="PTHR43191:SF2">
    <property type="entry name" value="RRNA METHYLTRANSFERASE 3, MITOCHONDRIAL"/>
    <property type="match status" value="1"/>
</dbReference>
<dbReference type="InterPro" id="IPR001537">
    <property type="entry name" value="SpoU_MeTrfase"/>
</dbReference>
<evidence type="ECO:0000256" key="2">
    <source>
        <dbReference type="ARBA" id="ARBA00022603"/>
    </source>
</evidence>
<dbReference type="GO" id="GO:0006396">
    <property type="term" value="P:RNA processing"/>
    <property type="evidence" value="ECO:0007669"/>
    <property type="project" value="InterPro"/>
</dbReference>
<dbReference type="PANTHER" id="PTHR43191">
    <property type="entry name" value="RRNA METHYLTRANSFERASE 3"/>
    <property type="match status" value="1"/>
</dbReference>
<dbReference type="SMART" id="SM00967">
    <property type="entry name" value="SpoU_sub_bind"/>
    <property type="match status" value="1"/>
</dbReference>